<evidence type="ECO:0000313" key="2">
    <source>
        <dbReference type="EMBL" id="CEJ06078.1"/>
    </source>
</evidence>
<keyword evidence="3" id="KW-1185">Reference proteome</keyword>
<dbReference type="EMBL" id="CDGJ01000015">
    <property type="protein sequence ID" value="CEJ06078.1"/>
    <property type="molecule type" value="Genomic_DNA"/>
</dbReference>
<dbReference type="EMBL" id="LR746496">
    <property type="protein sequence ID" value="CAA7600302.1"/>
    <property type="molecule type" value="Genomic_DNA"/>
</dbReference>
<evidence type="ECO:0000313" key="1">
    <source>
        <dbReference type="EMBL" id="CAA7600302.1"/>
    </source>
</evidence>
<reference evidence="2" key="1">
    <citation type="submission" date="2014-11" db="EMBL/GenBank/DDBJ databases">
        <authorList>
            <person name="Hornung B.V."/>
        </authorList>
    </citation>
    <scope>NUCLEOTIDE SEQUENCE</scope>
    <source>
        <strain evidence="2">INE</strain>
    </source>
</reference>
<dbReference type="Proteomes" id="UP000836597">
    <property type="component" value="Chromosome"/>
</dbReference>
<dbReference type="Proteomes" id="UP001071230">
    <property type="component" value="Unassembled WGS sequence"/>
</dbReference>
<evidence type="ECO:0000313" key="3">
    <source>
        <dbReference type="Proteomes" id="UP001071230"/>
    </source>
</evidence>
<accession>A0A8S0WEN3</accession>
<organism evidence="1">
    <name type="scientific">Acididesulfobacillus acetoxydans</name>
    <dbReference type="NCBI Taxonomy" id="1561005"/>
    <lineage>
        <taxon>Bacteria</taxon>
        <taxon>Bacillati</taxon>
        <taxon>Bacillota</taxon>
        <taxon>Clostridia</taxon>
        <taxon>Eubacteriales</taxon>
        <taxon>Peptococcaceae</taxon>
        <taxon>Acididesulfobacillus</taxon>
    </lineage>
</organism>
<dbReference type="AlphaFoldDB" id="A0A8S0WEN3"/>
<reference evidence="1" key="2">
    <citation type="submission" date="2020-01" db="EMBL/GenBank/DDBJ databases">
        <authorList>
            <person name="Hornung B."/>
        </authorList>
    </citation>
    <scope>NUCLEOTIDE SEQUENCE</scope>
    <source>
        <strain evidence="1">PacBioINE</strain>
    </source>
</reference>
<proteinExistence type="predicted"/>
<sequence>MAFEFFTSLITSYQHFVDFSSFVRFRVDGSFGLNNFKMIIFVQILNKVSRRIGEEKFDTFFMLIVTRFFKTELLVSIEAAFIISGETCRLRNGIIGRVEIDKGILACTFQGFCKVSTKYSYTSFVKVVAHSPQSVFIDNVRIL</sequence>
<protein>
    <submittedName>
        <fullName evidence="1">Uncharacterized protein</fullName>
    </submittedName>
</protein>
<name>A0A8S0WEN3_9FIRM</name>
<dbReference type="KEGG" id="aacx:DEACI_0954"/>
<gene>
    <name evidence="2" type="ORF">DEACI_0524</name>
    <name evidence="1" type="ORF">DEACI_0954</name>
</gene>